<dbReference type="InterPro" id="IPR011329">
    <property type="entry name" value="Killer_tox_Kp4/SMK"/>
</dbReference>
<evidence type="ECO:0000259" key="2">
    <source>
        <dbReference type="Pfam" id="PF09044"/>
    </source>
</evidence>
<gene>
    <name evidence="3" type="ORF">B0T16DRAFT_393164</name>
</gene>
<evidence type="ECO:0000256" key="1">
    <source>
        <dbReference type="SAM" id="SignalP"/>
    </source>
</evidence>
<comment type="caution">
    <text evidence="3">The sequence shown here is derived from an EMBL/GenBank/DDBJ whole genome shotgun (WGS) entry which is preliminary data.</text>
</comment>
<feature type="domain" description="Killer toxin Kp4" evidence="2">
    <location>
        <begin position="10"/>
        <end position="136"/>
    </location>
</feature>
<keyword evidence="1" id="KW-0732">Signal</keyword>
<dbReference type="SUPFAM" id="SSF55221">
    <property type="entry name" value="Yeast killer toxins"/>
    <property type="match status" value="1"/>
</dbReference>
<accession>A0AA40CJJ6</accession>
<sequence length="148" mass="15582">MKISIASAIITALAAAPEALALGINCRGSANCDHQLGGANYLETLKNYVNQAQDGRVYRNGEHIACISRGSLANGFKGGYCVFPQGTASGVTGARAKKLMQDLRDHGCTRCGSVPIDFKWPTSNDPKNGILTSNFVSDTDNPCNTGLC</sequence>
<evidence type="ECO:0000313" key="3">
    <source>
        <dbReference type="EMBL" id="KAK0640760.1"/>
    </source>
</evidence>
<reference evidence="3" key="1">
    <citation type="submission" date="2023-06" db="EMBL/GenBank/DDBJ databases">
        <title>Genome-scale phylogeny and comparative genomics of the fungal order Sordariales.</title>
        <authorList>
            <consortium name="Lawrence Berkeley National Laboratory"/>
            <person name="Hensen N."/>
            <person name="Bonometti L."/>
            <person name="Westerberg I."/>
            <person name="Brannstrom I.O."/>
            <person name="Guillou S."/>
            <person name="Cros-Aarteil S."/>
            <person name="Calhoun S."/>
            <person name="Haridas S."/>
            <person name="Kuo A."/>
            <person name="Mondo S."/>
            <person name="Pangilinan J."/>
            <person name="Riley R."/>
            <person name="Labutti K."/>
            <person name="Andreopoulos B."/>
            <person name="Lipzen A."/>
            <person name="Chen C."/>
            <person name="Yanf M."/>
            <person name="Daum C."/>
            <person name="Ng V."/>
            <person name="Clum A."/>
            <person name="Steindorff A."/>
            <person name="Ohm R."/>
            <person name="Martin F."/>
            <person name="Silar P."/>
            <person name="Natvig D."/>
            <person name="Lalanne C."/>
            <person name="Gautier V."/>
            <person name="Ament-Velasquez S.L."/>
            <person name="Kruys A."/>
            <person name="Hutchinson M.I."/>
            <person name="Powell A.J."/>
            <person name="Barry K."/>
            <person name="Miller A.N."/>
            <person name="Grigoriev I.V."/>
            <person name="Debuchy R."/>
            <person name="Gladieux P."/>
            <person name="Thoren M.H."/>
            <person name="Johannesson H."/>
        </authorList>
    </citation>
    <scope>NUCLEOTIDE SEQUENCE</scope>
    <source>
        <strain evidence="3">SMH2532-1</strain>
    </source>
</reference>
<keyword evidence="4" id="KW-1185">Reference proteome</keyword>
<protein>
    <submittedName>
        <fullName evidence="3">Killer toxin</fullName>
    </submittedName>
</protein>
<feature type="chain" id="PRO_5041384445" evidence="1">
    <location>
        <begin position="22"/>
        <end position="148"/>
    </location>
</feature>
<dbReference type="AlphaFoldDB" id="A0AA40CJJ6"/>
<dbReference type="Gene3D" id="3.30.430.10">
    <property type="entry name" value="Killer Toxin P4, subunit A"/>
    <property type="match status" value="1"/>
</dbReference>
<dbReference type="EMBL" id="JAULSV010000006">
    <property type="protein sequence ID" value="KAK0640760.1"/>
    <property type="molecule type" value="Genomic_DNA"/>
</dbReference>
<dbReference type="InterPro" id="IPR015131">
    <property type="entry name" value="Killer_tox_Kp4"/>
</dbReference>
<feature type="signal peptide" evidence="1">
    <location>
        <begin position="1"/>
        <end position="21"/>
    </location>
</feature>
<dbReference type="Proteomes" id="UP001174936">
    <property type="component" value="Unassembled WGS sequence"/>
</dbReference>
<dbReference type="Pfam" id="PF09044">
    <property type="entry name" value="Kp4"/>
    <property type="match status" value="1"/>
</dbReference>
<proteinExistence type="predicted"/>
<name>A0AA40CJJ6_9PEZI</name>
<evidence type="ECO:0000313" key="4">
    <source>
        <dbReference type="Proteomes" id="UP001174936"/>
    </source>
</evidence>
<dbReference type="GO" id="GO:0005576">
    <property type="term" value="C:extracellular region"/>
    <property type="evidence" value="ECO:0007669"/>
    <property type="project" value="InterPro"/>
</dbReference>
<organism evidence="3 4">
    <name type="scientific">Cercophora newfieldiana</name>
    <dbReference type="NCBI Taxonomy" id="92897"/>
    <lineage>
        <taxon>Eukaryota</taxon>
        <taxon>Fungi</taxon>
        <taxon>Dikarya</taxon>
        <taxon>Ascomycota</taxon>
        <taxon>Pezizomycotina</taxon>
        <taxon>Sordariomycetes</taxon>
        <taxon>Sordariomycetidae</taxon>
        <taxon>Sordariales</taxon>
        <taxon>Lasiosphaeriaceae</taxon>
        <taxon>Cercophora</taxon>
    </lineage>
</organism>